<comment type="caution">
    <text evidence="1">The sequence shown here is derived from an EMBL/GenBank/DDBJ whole genome shotgun (WGS) entry which is preliminary data.</text>
</comment>
<dbReference type="PANTHER" id="PTHR33594">
    <property type="entry name" value="SUPERFAMILY HYDROLASE, PUTATIVE (AFU_ORTHOLOGUE AFUA_1G03035)-RELATED"/>
    <property type="match status" value="1"/>
</dbReference>
<dbReference type="Gene3D" id="1.10.3210.50">
    <property type="match status" value="1"/>
</dbReference>
<evidence type="ECO:0000313" key="1">
    <source>
        <dbReference type="EMBL" id="GAI55948.1"/>
    </source>
</evidence>
<gene>
    <name evidence="1" type="ORF">S06H3_60272</name>
</gene>
<name>X1PJE4_9ZZZZ</name>
<dbReference type="EMBL" id="BARV01039297">
    <property type="protein sequence ID" value="GAI55948.1"/>
    <property type="molecule type" value="Genomic_DNA"/>
</dbReference>
<evidence type="ECO:0008006" key="2">
    <source>
        <dbReference type="Google" id="ProtNLM"/>
    </source>
</evidence>
<accession>X1PJE4</accession>
<feature type="non-terminal residue" evidence="1">
    <location>
        <position position="1"/>
    </location>
</feature>
<reference evidence="1" key="1">
    <citation type="journal article" date="2014" name="Front. Microbiol.">
        <title>High frequency of phylogenetically diverse reductive dehalogenase-homologous genes in deep subseafloor sedimentary metagenomes.</title>
        <authorList>
            <person name="Kawai M."/>
            <person name="Futagami T."/>
            <person name="Toyoda A."/>
            <person name="Takaki Y."/>
            <person name="Nishi S."/>
            <person name="Hori S."/>
            <person name="Arai W."/>
            <person name="Tsubouchi T."/>
            <person name="Morono Y."/>
            <person name="Uchiyama I."/>
            <person name="Ito T."/>
            <person name="Fujiyama A."/>
            <person name="Inagaki F."/>
            <person name="Takami H."/>
        </authorList>
    </citation>
    <scope>NUCLEOTIDE SEQUENCE</scope>
    <source>
        <strain evidence="1">Expedition CK06-06</strain>
    </source>
</reference>
<organism evidence="1">
    <name type="scientific">marine sediment metagenome</name>
    <dbReference type="NCBI Taxonomy" id="412755"/>
    <lineage>
        <taxon>unclassified sequences</taxon>
        <taxon>metagenomes</taxon>
        <taxon>ecological metagenomes</taxon>
    </lineage>
</organism>
<dbReference type="AlphaFoldDB" id="X1PJE4"/>
<sequence length="152" mass="17560">YRGDDSVGPKLAKGLLEKLQVEKETINRVCEIIKQMSFKGAGVKSQIKTKEGMVVQDADSLDAMGAIGIARCFAYGGSKERPIHNPDIKPKMHKSFEEYKKFDTSSINHFYEKLLLLKDRMNTKTAKKIAQGRHKFMKQFLNRFFKEWERKD</sequence>
<dbReference type="PANTHER" id="PTHR33594:SF1">
    <property type="entry name" value="HD_PDEASE DOMAIN-CONTAINING PROTEIN"/>
    <property type="match status" value="1"/>
</dbReference>
<dbReference type="SUPFAM" id="SSF109604">
    <property type="entry name" value="HD-domain/PDEase-like"/>
    <property type="match status" value="1"/>
</dbReference>
<protein>
    <recommendedName>
        <fullName evidence="2">HD domain-containing protein</fullName>
    </recommendedName>
</protein>
<proteinExistence type="predicted"/>